<sequence length="289" mass="30555">MFEGLTRRVALGLGGVGLAVGGVLAGARRAARGVPLSPLHGDRYVGPAWPERGGLRGDGVPGEMGSLDDYARPGFDPGAVHPDVRALYERTASFGMTVDAEWHRPYALGARLASRVTSRIEQLNLPGPGEDRKRVSSDLFALADAAAADDPREDPRLWVRTDDETGEAVFVAVYASYVDAGERFVDIAVPLPGANLSTVLRMEHDGAGVALTTDCPDGGLYLHTAAGAFRLPAAQRFRVLPADDLGSSFDGFEEFGDEADVLAEQRISLLGLPLVTVRYAAAGTPESAE</sequence>
<evidence type="ECO:0000313" key="2">
    <source>
        <dbReference type="Proteomes" id="UP001254813"/>
    </source>
</evidence>
<comment type="caution">
    <text evidence="1">The sequence shown here is derived from an EMBL/GenBank/DDBJ whole genome shotgun (WGS) entry which is preliminary data.</text>
</comment>
<reference evidence="1 2" key="1">
    <citation type="submission" date="2022-06" db="EMBL/GenBank/DDBJ databases">
        <title>Halogeometricum sp. a new haloarchaeum isolate from saline soil.</title>
        <authorList>
            <person name="Strakova D."/>
            <person name="Galisteo C."/>
            <person name="Sanchez-Porro C."/>
            <person name="Ventosa A."/>
        </authorList>
    </citation>
    <scope>NUCLEOTIDE SEQUENCE [LARGE SCALE GENOMIC DNA]</scope>
    <source>
        <strain evidence="2">S3BR25-2</strain>
    </source>
</reference>
<dbReference type="Proteomes" id="UP001254813">
    <property type="component" value="Unassembled WGS sequence"/>
</dbReference>
<keyword evidence="2" id="KW-1185">Reference proteome</keyword>
<organism evidence="1 2">
    <name type="scientific">Halogeometricum luteum</name>
    <dbReference type="NCBI Taxonomy" id="2950537"/>
    <lineage>
        <taxon>Archaea</taxon>
        <taxon>Methanobacteriati</taxon>
        <taxon>Methanobacteriota</taxon>
        <taxon>Stenosarchaea group</taxon>
        <taxon>Halobacteria</taxon>
        <taxon>Halobacteriales</taxon>
        <taxon>Haloferacaceae</taxon>
        <taxon>Halogeometricum</taxon>
    </lineage>
</organism>
<name>A0ABU2G030_9EURY</name>
<proteinExistence type="predicted"/>
<gene>
    <name evidence="1" type="ORF">NDI79_06610</name>
</gene>
<dbReference type="RefSeq" id="WP_310927698.1">
    <property type="nucleotide sequence ID" value="NZ_JAMQOQ010000002.1"/>
</dbReference>
<dbReference type="EMBL" id="JAMQOQ010000002">
    <property type="protein sequence ID" value="MDS0293841.1"/>
    <property type="molecule type" value="Genomic_DNA"/>
</dbReference>
<accession>A0ABU2G030</accession>
<protein>
    <submittedName>
        <fullName evidence="1">Uncharacterized protein</fullName>
    </submittedName>
</protein>
<evidence type="ECO:0000313" key="1">
    <source>
        <dbReference type="EMBL" id="MDS0293841.1"/>
    </source>
</evidence>